<evidence type="ECO:0000313" key="1">
    <source>
        <dbReference type="EMBL" id="AVF35085.1"/>
    </source>
</evidence>
<keyword evidence="2" id="KW-1185">Reference proteome</keyword>
<name>A0A2L1UQ77_9GAMM</name>
<proteinExistence type="predicted"/>
<sequence>MSDQNAIQVAIDKKAVSKELLNSVVSQLLPALESALSATIVNSISLQLTTLANSPTISKKDFAAINGISSAVLEKWIANGVVLLAPTPSTTITQQRKNRKTGQMQTVVMERHGNALINLEAWREKNRQQAIKCRYINR</sequence>
<reference evidence="2" key="1">
    <citation type="submission" date="2017-01" db="EMBL/GenBank/DDBJ databases">
        <title>Genome sequence of Rouxiella sp. ERMR1:05.</title>
        <authorList>
            <person name="Kumar R."/>
            <person name="Singh D."/>
            <person name="Kumar S."/>
        </authorList>
    </citation>
    <scope>NUCLEOTIDE SEQUENCE [LARGE SCALE GENOMIC DNA]</scope>
    <source>
        <strain evidence="2">ERMR1:05</strain>
    </source>
</reference>
<dbReference type="KEGG" id="rox:BV494_09125"/>
<evidence type="ECO:0000313" key="2">
    <source>
        <dbReference type="Proteomes" id="UP000239197"/>
    </source>
</evidence>
<dbReference type="RefSeq" id="WP_104922598.1">
    <property type="nucleotide sequence ID" value="NZ_CP019062.1"/>
</dbReference>
<accession>A0A2L1UQ77</accession>
<protein>
    <recommendedName>
        <fullName evidence="3">Cro/Cl family transcriptional regulator</fullName>
    </recommendedName>
</protein>
<dbReference type="AlphaFoldDB" id="A0A2L1UQ77"/>
<evidence type="ECO:0008006" key="3">
    <source>
        <dbReference type="Google" id="ProtNLM"/>
    </source>
</evidence>
<dbReference type="EMBL" id="CP019062">
    <property type="protein sequence ID" value="AVF35085.1"/>
    <property type="molecule type" value="Genomic_DNA"/>
</dbReference>
<organism evidence="1 2">
    <name type="scientific">Rahnella sikkimica</name>
    <dbReference type="NCBI Taxonomy" id="1805933"/>
    <lineage>
        <taxon>Bacteria</taxon>
        <taxon>Pseudomonadati</taxon>
        <taxon>Pseudomonadota</taxon>
        <taxon>Gammaproteobacteria</taxon>
        <taxon>Enterobacterales</taxon>
        <taxon>Yersiniaceae</taxon>
        <taxon>Rahnella</taxon>
    </lineage>
</organism>
<gene>
    <name evidence="1" type="ORF">BV494_09125</name>
</gene>
<dbReference type="Proteomes" id="UP000239197">
    <property type="component" value="Chromosome"/>
</dbReference>
<dbReference type="OrthoDB" id="6504607at2"/>